<evidence type="ECO:0000313" key="2">
    <source>
        <dbReference type="Proteomes" id="UP001601422"/>
    </source>
</evidence>
<sequence>MDLDDLAPRLEQAADRVGPETNRTVQQQARLARAMIRMNASGRPGPNIITGAYWDSWQVEPFPVPDGGGAVVGTTKPQGRRLEFGFYDMTDSIGRHFFQPPFPHVEPAVNELSAEYEQAFRDALDRIFGS</sequence>
<keyword evidence="2" id="KW-1185">Reference proteome</keyword>
<dbReference type="RefSeq" id="WP_389835530.1">
    <property type="nucleotide sequence ID" value="NZ_JBIAJP010000021.1"/>
</dbReference>
<proteinExistence type="predicted"/>
<dbReference type="EMBL" id="JBIAJP010000021">
    <property type="protein sequence ID" value="MFF0009586.1"/>
    <property type="molecule type" value="Genomic_DNA"/>
</dbReference>
<dbReference type="Proteomes" id="UP001601422">
    <property type="component" value="Unassembled WGS sequence"/>
</dbReference>
<gene>
    <name evidence="1" type="ORF">ACFYQT_40030</name>
</gene>
<protein>
    <submittedName>
        <fullName evidence="1">HK97 gp10 family phage protein</fullName>
    </submittedName>
</protein>
<organism evidence="1 2">
    <name type="scientific">Streptomyces tibetensis</name>
    <dbReference type="NCBI Taxonomy" id="2382123"/>
    <lineage>
        <taxon>Bacteria</taxon>
        <taxon>Bacillati</taxon>
        <taxon>Actinomycetota</taxon>
        <taxon>Actinomycetes</taxon>
        <taxon>Kitasatosporales</taxon>
        <taxon>Streptomycetaceae</taxon>
        <taxon>Streptomyces</taxon>
    </lineage>
</organism>
<reference evidence="1 2" key="1">
    <citation type="submission" date="2024-10" db="EMBL/GenBank/DDBJ databases">
        <title>The Natural Products Discovery Center: Release of the First 8490 Sequenced Strains for Exploring Actinobacteria Biosynthetic Diversity.</title>
        <authorList>
            <person name="Kalkreuter E."/>
            <person name="Kautsar S.A."/>
            <person name="Yang D."/>
            <person name="Bader C.D."/>
            <person name="Teijaro C.N."/>
            <person name="Fluegel L."/>
            <person name="Davis C.M."/>
            <person name="Simpson J.R."/>
            <person name="Lauterbach L."/>
            <person name="Steele A.D."/>
            <person name="Gui C."/>
            <person name="Meng S."/>
            <person name="Li G."/>
            <person name="Viehrig K."/>
            <person name="Ye F."/>
            <person name="Su P."/>
            <person name="Kiefer A.F."/>
            <person name="Nichols A."/>
            <person name="Cepeda A.J."/>
            <person name="Yan W."/>
            <person name="Fan B."/>
            <person name="Jiang Y."/>
            <person name="Adhikari A."/>
            <person name="Zheng C.-J."/>
            <person name="Schuster L."/>
            <person name="Cowan T.M."/>
            <person name="Smanski M.J."/>
            <person name="Chevrette M.G."/>
            <person name="De Carvalho L.P.S."/>
            <person name="Shen B."/>
        </authorList>
    </citation>
    <scope>NUCLEOTIDE SEQUENCE [LARGE SCALE GENOMIC DNA]</scope>
    <source>
        <strain evidence="1 2">NPDC005497</strain>
    </source>
</reference>
<evidence type="ECO:0000313" key="1">
    <source>
        <dbReference type="EMBL" id="MFF0009586.1"/>
    </source>
</evidence>
<name>A0ABW6N8G2_9ACTN</name>
<comment type="caution">
    <text evidence="1">The sequence shown here is derived from an EMBL/GenBank/DDBJ whole genome shotgun (WGS) entry which is preliminary data.</text>
</comment>
<accession>A0ABW6N8G2</accession>